<dbReference type="PRINTS" id="PR00413">
    <property type="entry name" value="HADHALOGNASE"/>
</dbReference>
<comment type="caution">
    <text evidence="2">The sequence shown here is derived from an EMBL/GenBank/DDBJ whole genome shotgun (WGS) entry which is preliminary data.</text>
</comment>
<dbReference type="InterPro" id="IPR036412">
    <property type="entry name" value="HAD-like_sf"/>
</dbReference>
<dbReference type="Gene3D" id="1.10.150.240">
    <property type="entry name" value="Putative phosphatase, domain 2"/>
    <property type="match status" value="1"/>
</dbReference>
<organism evidence="2 3">
    <name type="scientific">Haloplanus ruber</name>
    <dbReference type="NCBI Taxonomy" id="869892"/>
    <lineage>
        <taxon>Archaea</taxon>
        <taxon>Methanobacteriati</taxon>
        <taxon>Methanobacteriota</taxon>
        <taxon>Stenosarchaea group</taxon>
        <taxon>Halobacteria</taxon>
        <taxon>Halobacteriales</taxon>
        <taxon>Haloferacaceae</taxon>
        <taxon>Haloplanus</taxon>
    </lineage>
</organism>
<dbReference type="AlphaFoldDB" id="A0ABD6CXM2"/>
<dbReference type="SFLD" id="SFLDG01135">
    <property type="entry name" value="C1.5.6:_HAD__Beta-PGM__Phospha"/>
    <property type="match status" value="1"/>
</dbReference>
<proteinExistence type="inferred from homology"/>
<comment type="similarity">
    <text evidence="1">Belongs to the HAD-like hydrolase superfamily.</text>
</comment>
<dbReference type="EMBL" id="JBHUDL010000009">
    <property type="protein sequence ID" value="MFD1633183.1"/>
    <property type="molecule type" value="Genomic_DNA"/>
</dbReference>
<evidence type="ECO:0000256" key="1">
    <source>
        <dbReference type="ARBA" id="ARBA00007958"/>
    </source>
</evidence>
<dbReference type="NCBIfam" id="TIGR01509">
    <property type="entry name" value="HAD-SF-IA-v3"/>
    <property type="match status" value="1"/>
</dbReference>
<reference evidence="2 3" key="1">
    <citation type="journal article" date="2019" name="Int. J. Syst. Evol. Microbiol.">
        <title>The Global Catalogue of Microorganisms (GCM) 10K type strain sequencing project: providing services to taxonomists for standard genome sequencing and annotation.</title>
        <authorList>
            <consortium name="The Broad Institute Genomics Platform"/>
            <consortium name="The Broad Institute Genome Sequencing Center for Infectious Disease"/>
            <person name="Wu L."/>
            <person name="Ma J."/>
        </authorList>
    </citation>
    <scope>NUCLEOTIDE SEQUENCE [LARGE SCALE GENOMIC DNA]</scope>
    <source>
        <strain evidence="2 3">CGMCC 1.10594</strain>
    </source>
</reference>
<dbReference type="SFLD" id="SFLDG01129">
    <property type="entry name" value="C1.5:_HAD__Beta-PGM__Phosphata"/>
    <property type="match status" value="1"/>
</dbReference>
<dbReference type="Pfam" id="PF00702">
    <property type="entry name" value="Hydrolase"/>
    <property type="match status" value="1"/>
</dbReference>
<dbReference type="GO" id="GO:0016787">
    <property type="term" value="F:hydrolase activity"/>
    <property type="evidence" value="ECO:0007669"/>
    <property type="project" value="UniProtKB-KW"/>
</dbReference>
<evidence type="ECO:0000313" key="3">
    <source>
        <dbReference type="Proteomes" id="UP001597075"/>
    </source>
</evidence>
<dbReference type="Proteomes" id="UP001597075">
    <property type="component" value="Unassembled WGS sequence"/>
</dbReference>
<gene>
    <name evidence="2" type="ORF">ACFSBJ_05470</name>
</gene>
<dbReference type="PANTHER" id="PTHR18901:SF38">
    <property type="entry name" value="PSEUDOURIDINE-5'-PHOSPHATASE"/>
    <property type="match status" value="1"/>
</dbReference>
<name>A0ABD6CXM2_9EURY</name>
<sequence length="213" mass="23132">MDAVLFDMDGVIVDTEEFWRARERDVILPAAVVDGDPTEADIRGVNYRETYDHLAERYEMALDRAEFLDLYESAAADLYDTADLMPGFRDLLAALHENGVRVAIVSSSPRRWIERVVERFDLDVDVVLSTEDVDGPGKPAPDVYVAAAERVDAVPEDCVAVEDSPNGVRAATRAGAPTIAYGGDAEAVELADHEAPDPAALRDVLTALGALTE</sequence>
<dbReference type="SFLD" id="SFLDS00003">
    <property type="entry name" value="Haloacid_Dehalogenase"/>
    <property type="match status" value="1"/>
</dbReference>
<dbReference type="InterPro" id="IPR006439">
    <property type="entry name" value="HAD-SF_hydro_IA"/>
</dbReference>
<keyword evidence="3" id="KW-1185">Reference proteome</keyword>
<dbReference type="SUPFAM" id="SSF56784">
    <property type="entry name" value="HAD-like"/>
    <property type="match status" value="1"/>
</dbReference>
<dbReference type="Gene3D" id="3.40.50.1000">
    <property type="entry name" value="HAD superfamily/HAD-like"/>
    <property type="match status" value="1"/>
</dbReference>
<evidence type="ECO:0000313" key="2">
    <source>
        <dbReference type="EMBL" id="MFD1633183.1"/>
    </source>
</evidence>
<protein>
    <submittedName>
        <fullName evidence="2">HAD family hydrolase</fullName>
    </submittedName>
</protein>
<dbReference type="PANTHER" id="PTHR18901">
    <property type="entry name" value="2-DEOXYGLUCOSE-6-PHOSPHATE PHOSPHATASE 2"/>
    <property type="match status" value="1"/>
</dbReference>
<accession>A0ABD6CXM2</accession>
<dbReference type="InterPro" id="IPR023198">
    <property type="entry name" value="PGP-like_dom2"/>
</dbReference>
<dbReference type="RefSeq" id="WP_256405919.1">
    <property type="nucleotide sequence ID" value="NZ_CP187151.1"/>
</dbReference>
<keyword evidence="2" id="KW-0378">Hydrolase</keyword>
<dbReference type="InterPro" id="IPR023214">
    <property type="entry name" value="HAD_sf"/>
</dbReference>